<keyword evidence="5 9" id="KW-1133">Transmembrane helix</keyword>
<accession>A0A1N6MC05</accession>
<comment type="subcellular location">
    <subcellularLocation>
        <location evidence="1">Membrane</location>
        <topology evidence="1">Multi-pass membrane protein</topology>
    </subcellularLocation>
</comment>
<dbReference type="InterPro" id="IPR003663">
    <property type="entry name" value="Sugar/inositol_transpt"/>
</dbReference>
<evidence type="ECO:0000256" key="1">
    <source>
        <dbReference type="ARBA" id="ARBA00004141"/>
    </source>
</evidence>
<organism evidence="11">
    <name type="scientific">Yarrowia galli</name>
    <dbReference type="NCBI Taxonomy" id="197054"/>
    <lineage>
        <taxon>Eukaryota</taxon>
        <taxon>Fungi</taxon>
        <taxon>Dikarya</taxon>
        <taxon>Ascomycota</taxon>
        <taxon>Saccharomycotina</taxon>
        <taxon>Dipodascomycetes</taxon>
        <taxon>Dipodascales</taxon>
        <taxon>Dipodascales incertae sedis</taxon>
        <taxon>Yarrowia</taxon>
    </lineage>
</organism>
<dbReference type="InterPro" id="IPR045263">
    <property type="entry name" value="GLUT"/>
</dbReference>
<dbReference type="SUPFAM" id="SSF103473">
    <property type="entry name" value="MFS general substrate transporter"/>
    <property type="match status" value="1"/>
</dbReference>
<dbReference type="InterPro" id="IPR020846">
    <property type="entry name" value="MFS_dom"/>
</dbReference>
<evidence type="ECO:0000256" key="7">
    <source>
        <dbReference type="RuleBase" id="RU003346"/>
    </source>
</evidence>
<feature type="transmembrane region" description="Helical" evidence="9">
    <location>
        <begin position="353"/>
        <end position="376"/>
    </location>
</feature>
<feature type="transmembrane region" description="Helical" evidence="9">
    <location>
        <begin position="161"/>
        <end position="183"/>
    </location>
</feature>
<evidence type="ECO:0000256" key="9">
    <source>
        <dbReference type="SAM" id="Phobius"/>
    </source>
</evidence>
<feature type="transmembrane region" description="Helical" evidence="9">
    <location>
        <begin position="27"/>
        <end position="44"/>
    </location>
</feature>
<dbReference type="PANTHER" id="PTHR23503:SF8">
    <property type="entry name" value="FACILITATED GLUCOSE TRANSPORTER PROTEIN 1"/>
    <property type="match status" value="1"/>
</dbReference>
<dbReference type="InterPro" id="IPR036259">
    <property type="entry name" value="MFS_trans_sf"/>
</dbReference>
<feature type="transmembrane region" description="Helical" evidence="9">
    <location>
        <begin position="289"/>
        <end position="310"/>
    </location>
</feature>
<dbReference type="PROSITE" id="PS50850">
    <property type="entry name" value="MFS"/>
    <property type="match status" value="1"/>
</dbReference>
<evidence type="ECO:0000256" key="6">
    <source>
        <dbReference type="ARBA" id="ARBA00023136"/>
    </source>
</evidence>
<keyword evidence="6 9" id="KW-0472">Membrane</keyword>
<keyword evidence="4 9" id="KW-0812">Transmembrane</keyword>
<gene>
    <name evidence="11" type="ORF">YAGA0_F29382g</name>
</gene>
<comment type="similarity">
    <text evidence="2 7">Belongs to the major facilitator superfamily. Sugar transporter (TC 2.A.1.1) family.</text>
</comment>
<sequence>MSSSPTSQKPQQPNFKSILQYNTRQEMIYWMAFVACLGTLQFGYHVAELNAPLDVIICHDTVTDCIDLHPRDVGYVTAAFSVGGLISALLAGMAASKYGPKKVSLFNTLSFIAGPLFMANATNTNTLAFGRFVSGLGAGAAIVVTPLFLNEIAPHNLRGMFGALSQISVNVGIVSAQVAGLIISQSWRYILIIGFFLGLANLASLAFIPESPKWLVSKNRATEATAILARLRDNRATAAREVEEWQKELQNVMFESDQLMAPASATSANHVEPVSLTAFLTRKPYRKPLLAILIIMTAQQLCGINSIMFYGVSILGQIIPKYSTLVNVFISVLGTVVTVGASRFIDVLGRKRLLLYSIFGMSVSAALVATGIINSWPFVSSLSAALFVVSFAIGLGPIPFLMVSEMVEPNCVGVGQSVGMTSNWIVTFAVGYFFPMVNAHLGGATFYLFSVFGIAYLALVVKFVPETKGKRNFTEVWTM</sequence>
<dbReference type="PRINTS" id="PR00171">
    <property type="entry name" value="SUGRTRNSPORT"/>
</dbReference>
<feature type="transmembrane region" description="Helical" evidence="9">
    <location>
        <begin position="382"/>
        <end position="402"/>
    </location>
</feature>
<feature type="transmembrane region" description="Helical" evidence="9">
    <location>
        <begin position="73"/>
        <end position="91"/>
    </location>
</feature>
<feature type="transmembrane region" description="Helical" evidence="9">
    <location>
        <begin position="189"/>
        <end position="208"/>
    </location>
</feature>
<name>A0A1N6MC05_9ASCO</name>
<evidence type="ECO:0000256" key="2">
    <source>
        <dbReference type="ARBA" id="ARBA00010992"/>
    </source>
</evidence>
<keyword evidence="3 7" id="KW-0813">Transport</keyword>
<feature type="transmembrane region" description="Helical" evidence="9">
    <location>
        <begin position="414"/>
        <end position="434"/>
    </location>
</feature>
<dbReference type="NCBIfam" id="TIGR00879">
    <property type="entry name" value="SP"/>
    <property type="match status" value="1"/>
</dbReference>
<reference evidence="11" key="2">
    <citation type="submission" date="2016-12" db="EMBL/GenBank/DDBJ databases">
        <title>Characterization of hexose transporters in Yarrowia lipolytica reveals new groups of Sugar Porters involved in yeast growth.</title>
        <authorList>
            <person name="Lazar Z."/>
            <person name="Neuveglise C."/>
            <person name="Rossignol T."/>
            <person name="Devillers H."/>
            <person name="Morin N."/>
            <person name="Robak M."/>
            <person name="Nicaud J.-M."/>
            <person name="Crutz-Le Coq A.-M."/>
        </authorList>
    </citation>
    <scope>NUCLEOTIDE SEQUENCE</scope>
    <source>
        <strain evidence="11">CBS 9722</strain>
    </source>
</reference>
<dbReference type="GO" id="GO:0015149">
    <property type="term" value="F:hexose transmembrane transporter activity"/>
    <property type="evidence" value="ECO:0007669"/>
    <property type="project" value="TreeGrafter"/>
</dbReference>
<protein>
    <submittedName>
        <fullName evidence="11">Putative Sugar Porter</fullName>
    </submittedName>
</protein>
<evidence type="ECO:0000256" key="3">
    <source>
        <dbReference type="ARBA" id="ARBA00022448"/>
    </source>
</evidence>
<feature type="transmembrane region" description="Helical" evidence="9">
    <location>
        <begin position="128"/>
        <end position="149"/>
    </location>
</feature>
<feature type="transmembrane region" description="Helical" evidence="9">
    <location>
        <begin position="446"/>
        <end position="464"/>
    </location>
</feature>
<evidence type="ECO:0000256" key="4">
    <source>
        <dbReference type="ARBA" id="ARBA00022692"/>
    </source>
</evidence>
<keyword evidence="8" id="KW-0175">Coiled coil</keyword>
<dbReference type="InterPro" id="IPR005829">
    <property type="entry name" value="Sugar_transporter_CS"/>
</dbReference>
<proteinExistence type="inferred from homology"/>
<feature type="domain" description="Major facilitator superfamily (MFS) profile" evidence="10">
    <location>
        <begin position="31"/>
        <end position="468"/>
    </location>
</feature>
<evidence type="ECO:0000313" key="11">
    <source>
        <dbReference type="EMBL" id="SIP56046.1"/>
    </source>
</evidence>
<dbReference type="PROSITE" id="PS00216">
    <property type="entry name" value="SUGAR_TRANSPORT_1"/>
    <property type="match status" value="1"/>
</dbReference>
<dbReference type="AlphaFoldDB" id="A0A1N6MC05"/>
<dbReference type="EMBL" id="LT671723">
    <property type="protein sequence ID" value="SIP56046.1"/>
    <property type="molecule type" value="Genomic_DNA"/>
</dbReference>
<evidence type="ECO:0000256" key="5">
    <source>
        <dbReference type="ARBA" id="ARBA00022989"/>
    </source>
</evidence>
<dbReference type="Pfam" id="PF00083">
    <property type="entry name" value="Sugar_tr"/>
    <property type="match status" value="1"/>
</dbReference>
<dbReference type="GO" id="GO:0016020">
    <property type="term" value="C:membrane"/>
    <property type="evidence" value="ECO:0007669"/>
    <property type="project" value="UniProtKB-SubCell"/>
</dbReference>
<feature type="transmembrane region" description="Helical" evidence="9">
    <location>
        <begin position="103"/>
        <end position="122"/>
    </location>
</feature>
<feature type="coiled-coil region" evidence="8">
    <location>
        <begin position="228"/>
        <end position="255"/>
    </location>
</feature>
<evidence type="ECO:0000259" key="10">
    <source>
        <dbReference type="PROSITE" id="PS50850"/>
    </source>
</evidence>
<dbReference type="PANTHER" id="PTHR23503">
    <property type="entry name" value="SOLUTE CARRIER FAMILY 2"/>
    <property type="match status" value="1"/>
</dbReference>
<dbReference type="Gene3D" id="1.20.1250.20">
    <property type="entry name" value="MFS general substrate transporter like domains"/>
    <property type="match status" value="1"/>
</dbReference>
<reference evidence="11" key="1">
    <citation type="submission" date="2016-11" db="EMBL/GenBank/DDBJ databases">
        <authorList>
            <person name="Jaros S."/>
            <person name="Januszkiewicz K."/>
            <person name="Wedrychowicz H."/>
        </authorList>
    </citation>
    <scope>NUCLEOTIDE SEQUENCE</scope>
    <source>
        <strain evidence="11">CBS 9722</strain>
    </source>
</reference>
<dbReference type="InterPro" id="IPR005828">
    <property type="entry name" value="MFS_sugar_transport-like"/>
</dbReference>
<feature type="transmembrane region" description="Helical" evidence="9">
    <location>
        <begin position="322"/>
        <end position="341"/>
    </location>
</feature>
<dbReference type="PROSITE" id="PS00217">
    <property type="entry name" value="SUGAR_TRANSPORT_2"/>
    <property type="match status" value="1"/>
</dbReference>
<evidence type="ECO:0000256" key="8">
    <source>
        <dbReference type="SAM" id="Coils"/>
    </source>
</evidence>